<feature type="compositionally biased region" description="Basic residues" evidence="1">
    <location>
        <begin position="159"/>
        <end position="173"/>
    </location>
</feature>
<dbReference type="EMBL" id="FOIA01000001">
    <property type="protein sequence ID" value="SES64027.1"/>
    <property type="molecule type" value="Genomic_DNA"/>
</dbReference>
<proteinExistence type="predicted"/>
<keyword evidence="2" id="KW-0732">Signal</keyword>
<feature type="region of interest" description="Disordered" evidence="1">
    <location>
        <begin position="134"/>
        <end position="173"/>
    </location>
</feature>
<sequence>MHLINRTTIRCILLAAMVAMSPVRPVTADLGISLRIGQLGFYGEIHLGEFFPAPELIYTEPVIIHRPSVHIVQQPIYLHVPPGHVRLWHRYCYQYNACNRPVFFVRERWYNNIYVPQYHRHNTLQHRYGNKHADDYRDKHRHKDNDRHYDFDRHDKNDKHRRHDRRHGRKHDD</sequence>
<dbReference type="Proteomes" id="UP000199345">
    <property type="component" value="Unassembled WGS sequence"/>
</dbReference>
<evidence type="ECO:0000313" key="3">
    <source>
        <dbReference type="EMBL" id="SES64027.1"/>
    </source>
</evidence>
<feature type="compositionally biased region" description="Basic and acidic residues" evidence="1">
    <location>
        <begin position="134"/>
        <end position="158"/>
    </location>
</feature>
<feature type="chain" id="PRO_5011480671" evidence="2">
    <location>
        <begin position="29"/>
        <end position="173"/>
    </location>
</feature>
<organism evidence="3 4">
    <name type="scientific">Nitrosomonas marina</name>
    <dbReference type="NCBI Taxonomy" id="917"/>
    <lineage>
        <taxon>Bacteria</taxon>
        <taxon>Pseudomonadati</taxon>
        <taxon>Pseudomonadota</taxon>
        <taxon>Betaproteobacteria</taxon>
        <taxon>Nitrosomonadales</taxon>
        <taxon>Nitrosomonadaceae</taxon>
        <taxon>Nitrosomonas</taxon>
    </lineage>
</organism>
<evidence type="ECO:0000256" key="2">
    <source>
        <dbReference type="SAM" id="SignalP"/>
    </source>
</evidence>
<keyword evidence="4" id="KW-1185">Reference proteome</keyword>
<evidence type="ECO:0000313" key="4">
    <source>
        <dbReference type="Proteomes" id="UP000199345"/>
    </source>
</evidence>
<evidence type="ECO:0000256" key="1">
    <source>
        <dbReference type="SAM" id="MobiDB-lite"/>
    </source>
</evidence>
<gene>
    <name evidence="3" type="ORF">SAMN05216326_10184</name>
</gene>
<name>A0A1H9Y5H5_9PROT</name>
<feature type="signal peptide" evidence="2">
    <location>
        <begin position="1"/>
        <end position="28"/>
    </location>
</feature>
<protein>
    <submittedName>
        <fullName evidence="3">Uncharacterized protein</fullName>
    </submittedName>
</protein>
<dbReference type="AlphaFoldDB" id="A0A1H9Y5H5"/>
<reference evidence="4" key="1">
    <citation type="submission" date="2016-10" db="EMBL/GenBank/DDBJ databases">
        <authorList>
            <person name="Varghese N."/>
            <person name="Submissions S."/>
        </authorList>
    </citation>
    <scope>NUCLEOTIDE SEQUENCE [LARGE SCALE GENOMIC DNA]</scope>
    <source>
        <strain evidence="4">Nm71</strain>
    </source>
</reference>
<dbReference type="RefSeq" id="WP_256207364.1">
    <property type="nucleotide sequence ID" value="NZ_FOIA01000001.1"/>
</dbReference>
<accession>A0A1H9Y5H5</accession>